<feature type="non-terminal residue" evidence="2">
    <location>
        <position position="1"/>
    </location>
</feature>
<feature type="domain" description="S1 motif" evidence="1">
    <location>
        <begin position="96"/>
        <end position="163"/>
    </location>
</feature>
<dbReference type="Gene3D" id="2.40.50.140">
    <property type="entry name" value="Nucleic acid-binding proteins"/>
    <property type="match status" value="6"/>
</dbReference>
<dbReference type="InterPro" id="IPR057300">
    <property type="entry name" value="OB_Rrp5"/>
</dbReference>
<dbReference type="Pfam" id="PF00575">
    <property type="entry name" value="S1"/>
    <property type="match status" value="4"/>
</dbReference>
<feature type="domain" description="S1 motif" evidence="1">
    <location>
        <begin position="472"/>
        <end position="536"/>
    </location>
</feature>
<evidence type="ECO:0000313" key="2">
    <source>
        <dbReference type="EMBL" id="MCD7466119.1"/>
    </source>
</evidence>
<feature type="domain" description="S1 motif" evidence="1">
    <location>
        <begin position="267"/>
        <end position="339"/>
    </location>
</feature>
<organism evidence="2 3">
    <name type="scientific">Datura stramonium</name>
    <name type="common">Jimsonweed</name>
    <name type="synonym">Common thornapple</name>
    <dbReference type="NCBI Taxonomy" id="4076"/>
    <lineage>
        <taxon>Eukaryota</taxon>
        <taxon>Viridiplantae</taxon>
        <taxon>Streptophyta</taxon>
        <taxon>Embryophyta</taxon>
        <taxon>Tracheophyta</taxon>
        <taxon>Spermatophyta</taxon>
        <taxon>Magnoliopsida</taxon>
        <taxon>eudicotyledons</taxon>
        <taxon>Gunneridae</taxon>
        <taxon>Pentapetalae</taxon>
        <taxon>asterids</taxon>
        <taxon>lamiids</taxon>
        <taxon>Solanales</taxon>
        <taxon>Solanaceae</taxon>
        <taxon>Solanoideae</taxon>
        <taxon>Datureae</taxon>
        <taxon>Datura</taxon>
    </lineage>
</organism>
<name>A0ABS8T662_DATST</name>
<dbReference type="PANTHER" id="PTHR23270">
    <property type="entry name" value="PROGRAMMED CELL DEATH PROTEIN 11 PRE-RRNA PROCESSING PROTEIN RRP5"/>
    <property type="match status" value="1"/>
</dbReference>
<gene>
    <name evidence="2" type="ORF">HAX54_002518</name>
</gene>
<reference evidence="2 3" key="1">
    <citation type="journal article" date="2021" name="BMC Genomics">
        <title>Datura genome reveals duplications of psychoactive alkaloid biosynthetic genes and high mutation rate following tissue culture.</title>
        <authorList>
            <person name="Rajewski A."/>
            <person name="Carter-House D."/>
            <person name="Stajich J."/>
            <person name="Litt A."/>
        </authorList>
    </citation>
    <scope>NUCLEOTIDE SEQUENCE [LARGE SCALE GENOMIC DNA]</scope>
    <source>
        <strain evidence="2">AR-01</strain>
    </source>
</reference>
<comment type="caution">
    <text evidence="2">The sequence shown here is derived from an EMBL/GenBank/DDBJ whole genome shotgun (WGS) entry which is preliminary data.</text>
</comment>
<dbReference type="Proteomes" id="UP000823775">
    <property type="component" value="Unassembled WGS sequence"/>
</dbReference>
<protein>
    <recommendedName>
        <fullName evidence="1">S1 motif domain-containing protein</fullName>
    </recommendedName>
</protein>
<dbReference type="Pfam" id="PF24685">
    <property type="entry name" value="OB_RRP5_4th"/>
    <property type="match status" value="1"/>
</dbReference>
<dbReference type="PROSITE" id="PS50126">
    <property type="entry name" value="S1"/>
    <property type="match status" value="7"/>
</dbReference>
<keyword evidence="3" id="KW-1185">Reference proteome</keyword>
<sequence>LIKVGDIFDQSKVIRIDRGLGLLLEVPSSPVPTPAFVNVSDVADKEVKKLEKSFREGKHVRVRVLGFRHLEGLATGVLKSSAFEGSVFTHSDVKPGMVVKAKVVAVDSFGAIVQFSSGVKALCPLRHMSEFEIVKPRKKFQVGAELVFRILGCKSKRITVTHKKTLVKSKLEILGSYADATEGLTTHGWIMKIENHGCFVRFYNGVQGFAPRSELGLDPGCEISSMYHVEQVVKCKVTSSNPASRRINLSFTTTSSRVFSNELVKPGNVVSGVVERVTPDAIVLDVTAQGHFKGTISPQHLADHTGHAELMKSALRPGYEFDQLLVLDVEGSNLILSAKHSLVVSAQQLPLDVNQVHLNSVLHGYICNIIESGIFIRYLGRLTGFSPRNRATDDRRSSLSEVYQIGQSVRTNVVDVSSETSRITVSLKQSFCSSTDASFIQEYFLVEEKIAKLQSVDSGGSDLRWVEQFDFGSTVKGKVHEIKEFGVVVSFQKYDDVFGFISHYQLSGIPVDTGSSIHAAVLDVSKIERLVDLSLKPAFVNKTKKETTNSQAQKKRKREALGELEVNETVNAVVEIVKENYLVVSLPSYNNTLGYASRADYNTQNLPPKSFANGESVIATASDDNCAEAPFSKFRFGQTLTARIISKFNMSESVKRGYQWELSIKPSTLAGSGEIELTKFSYSTGQLKLGFVYKVDNEWAWLIYISRDVKAQLYILDSSSEPNELDEFQKRRVVFGGGGFPKSFQVLADCLFRLILTPYDEKLSTLNDTANFHALRRRLRIFIPILWCRHIKNRKNSLLGNLSLERGGLRGAIVQVVEVTLRTSSPVGAPKSGEDALKSDHTNLGWVVHVSEISDNHVDNIDSEHKAGDRVTAKILKVDKERHRISLGMKNSYFNDAINAKTDTRPSSGYAVNGDTFP</sequence>
<feature type="domain" description="S1 motif" evidence="1">
    <location>
        <begin position="5"/>
        <end position="79"/>
    </location>
</feature>
<evidence type="ECO:0000313" key="3">
    <source>
        <dbReference type="Proteomes" id="UP000823775"/>
    </source>
</evidence>
<feature type="domain" description="S1 motif" evidence="1">
    <location>
        <begin position="359"/>
        <end position="428"/>
    </location>
</feature>
<accession>A0ABS8T662</accession>
<dbReference type="SUPFAM" id="SSF50249">
    <property type="entry name" value="Nucleic acid-binding proteins"/>
    <property type="match status" value="6"/>
</dbReference>
<feature type="domain" description="S1 motif" evidence="1">
    <location>
        <begin position="183"/>
        <end position="252"/>
    </location>
</feature>
<dbReference type="PANTHER" id="PTHR23270:SF10">
    <property type="entry name" value="PROTEIN RRP5 HOMOLOG"/>
    <property type="match status" value="1"/>
</dbReference>
<proteinExistence type="predicted"/>
<dbReference type="EMBL" id="JACEIK010001111">
    <property type="protein sequence ID" value="MCD7466119.1"/>
    <property type="molecule type" value="Genomic_DNA"/>
</dbReference>
<dbReference type="InterPro" id="IPR045209">
    <property type="entry name" value="Rrp5"/>
</dbReference>
<dbReference type="InterPro" id="IPR003029">
    <property type="entry name" value="S1_domain"/>
</dbReference>
<dbReference type="SMART" id="SM00316">
    <property type="entry name" value="S1"/>
    <property type="match status" value="8"/>
</dbReference>
<feature type="domain" description="S1 motif" evidence="1">
    <location>
        <begin position="811"/>
        <end position="890"/>
    </location>
</feature>
<dbReference type="Pfam" id="PF24682">
    <property type="entry name" value="OB_RRP5"/>
    <property type="match status" value="1"/>
</dbReference>
<dbReference type="InterPro" id="IPR057301">
    <property type="entry name" value="Rrp5_OB_4th"/>
</dbReference>
<dbReference type="InterPro" id="IPR012340">
    <property type="entry name" value="NA-bd_OB-fold"/>
</dbReference>
<evidence type="ECO:0000259" key="1">
    <source>
        <dbReference type="PROSITE" id="PS50126"/>
    </source>
</evidence>